<gene>
    <name evidence="1" type="ORF">DV711_15910</name>
</gene>
<reference evidence="1 2" key="1">
    <citation type="submission" date="2018-07" db="EMBL/GenBank/DDBJ databases">
        <title>Motiliproteus coralliicola sp. nov., a bacterium isolated from Coral.</title>
        <authorList>
            <person name="Wang G."/>
        </authorList>
    </citation>
    <scope>NUCLEOTIDE SEQUENCE [LARGE SCALE GENOMIC DNA]</scope>
    <source>
        <strain evidence="1 2">C34</strain>
    </source>
</reference>
<sequence length="172" mass="20084">MISDHQLQLIEQQLGRKPRGIAEVSHQTADGIPVVLRMHSLVDDKPFPTLYWLCSKDLYKAISQIETGGWVKQIEQQLEHDSELRQAYQQNHRDYVALRQGYLSEDEQRRIEELGFSELFQRYGIGGIAQWDKVRCLHMQYAHYLAQPGEGCNVIGQRMEQEFELSKLQLKL</sequence>
<dbReference type="RefSeq" id="WP_114696698.1">
    <property type="nucleotide sequence ID" value="NZ_QQOH01000004.1"/>
</dbReference>
<dbReference type="Proteomes" id="UP000253769">
    <property type="component" value="Unassembled WGS sequence"/>
</dbReference>
<evidence type="ECO:0000313" key="1">
    <source>
        <dbReference type="EMBL" id="RDE19076.1"/>
    </source>
</evidence>
<dbReference type="PANTHER" id="PTHR37163:SF1">
    <property type="entry name" value="DUF501 DOMAIN-CONTAINING PROTEIN"/>
    <property type="match status" value="1"/>
</dbReference>
<dbReference type="PANTHER" id="PTHR37163">
    <property type="entry name" value="CONSERVED PROTEIN"/>
    <property type="match status" value="1"/>
</dbReference>
<comment type="caution">
    <text evidence="1">The sequence shown here is derived from an EMBL/GenBank/DDBJ whole genome shotgun (WGS) entry which is preliminary data.</text>
</comment>
<protein>
    <submittedName>
        <fullName evidence="1">DUF501 domain-containing protein</fullName>
    </submittedName>
</protein>
<accession>A0A369WEN4</accession>
<organism evidence="1 2">
    <name type="scientific">Motiliproteus coralliicola</name>
    <dbReference type="NCBI Taxonomy" id="2283196"/>
    <lineage>
        <taxon>Bacteria</taxon>
        <taxon>Pseudomonadati</taxon>
        <taxon>Pseudomonadota</taxon>
        <taxon>Gammaproteobacteria</taxon>
        <taxon>Oceanospirillales</taxon>
        <taxon>Oceanospirillaceae</taxon>
        <taxon>Motiliproteus</taxon>
    </lineage>
</organism>
<dbReference type="Pfam" id="PF04417">
    <property type="entry name" value="DUF501"/>
    <property type="match status" value="1"/>
</dbReference>
<keyword evidence="2" id="KW-1185">Reference proteome</keyword>
<name>A0A369WEN4_9GAMM</name>
<proteinExistence type="predicted"/>
<dbReference type="AlphaFoldDB" id="A0A369WEN4"/>
<dbReference type="InterPro" id="IPR007511">
    <property type="entry name" value="DUF501"/>
</dbReference>
<dbReference type="EMBL" id="QQOH01000004">
    <property type="protein sequence ID" value="RDE19076.1"/>
    <property type="molecule type" value="Genomic_DNA"/>
</dbReference>
<dbReference type="OrthoDB" id="5293413at2"/>
<evidence type="ECO:0000313" key="2">
    <source>
        <dbReference type="Proteomes" id="UP000253769"/>
    </source>
</evidence>